<sequence>LKCTYTLCIFHTDISSFSVSQVVFGRRIIMDLQMLLTVFPVILGCLPICRGEYPQDYPGSVKNIFMVFNTTDTLWLHTRSYTVEGHQCVYLLRKSLTDKVYNFTQGYTDSNGPHTKSLSGELKMGSGHGASLKIFGESEDGADVEYVLLQESEDKKCFVVYFTTTSAGDKNPRKCELYVREEIVKSGSEACLQLYTTYCSTYSVNGDTKQTVYNDKCQIQIGC</sequence>
<evidence type="ECO:0000313" key="1">
    <source>
        <dbReference type="EMBL" id="JAP67126.1"/>
    </source>
</evidence>
<accession>A0A131XN43</accession>
<evidence type="ECO:0008006" key="2">
    <source>
        <dbReference type="Google" id="ProtNLM"/>
    </source>
</evidence>
<feature type="non-terminal residue" evidence="1">
    <location>
        <position position="1"/>
    </location>
</feature>
<reference evidence="1" key="1">
    <citation type="journal article" date="2017" name="Ticks Tick Borne Dis.">
        <title>An insight into the sialome of Hyalomma excavatum.</title>
        <authorList>
            <person name="Ribeiro J.M."/>
            <person name="Slovak M."/>
            <person name="Francischetti I.M."/>
        </authorList>
    </citation>
    <scope>NUCLEOTIDE SEQUENCE</scope>
    <source>
        <strain evidence="1">Samish</strain>
        <tissue evidence="1">Salivary glands</tissue>
    </source>
</reference>
<dbReference type="InterPro" id="IPR012674">
    <property type="entry name" value="Calycin"/>
</dbReference>
<name>A0A131XN43_9ACAR</name>
<protein>
    <recommendedName>
        <fullName evidence="2">Salivary lipocalin</fullName>
    </recommendedName>
</protein>
<dbReference type="EMBL" id="GEFH01001455">
    <property type="protein sequence ID" value="JAP67126.1"/>
    <property type="molecule type" value="mRNA"/>
</dbReference>
<dbReference type="SUPFAM" id="SSF50814">
    <property type="entry name" value="Lipocalins"/>
    <property type="match status" value="1"/>
</dbReference>
<organism evidence="1">
    <name type="scientific">Hyalomma excavatum</name>
    <dbReference type="NCBI Taxonomy" id="257692"/>
    <lineage>
        <taxon>Eukaryota</taxon>
        <taxon>Metazoa</taxon>
        <taxon>Ecdysozoa</taxon>
        <taxon>Arthropoda</taxon>
        <taxon>Chelicerata</taxon>
        <taxon>Arachnida</taxon>
        <taxon>Acari</taxon>
        <taxon>Parasitiformes</taxon>
        <taxon>Ixodida</taxon>
        <taxon>Ixodoidea</taxon>
        <taxon>Ixodidae</taxon>
        <taxon>Hyalomminae</taxon>
        <taxon>Hyalomma</taxon>
    </lineage>
</organism>
<dbReference type="AlphaFoldDB" id="A0A131XN43"/>
<proteinExistence type="evidence at transcript level"/>